<dbReference type="OrthoDB" id="5828847at2"/>
<dbReference type="AlphaFoldDB" id="A0A1H9KJ17"/>
<accession>A0A1H9KJ17</accession>
<proteinExistence type="predicted"/>
<dbReference type="InterPro" id="IPR038086">
    <property type="entry name" value="DUF2789_sf"/>
</dbReference>
<sequence length="77" mass="8919">MDRSAHTMNALFEQLGMPGDDSYIDQFIRTHTLFSQDVKLSEATFWTDSQANFIKECLETDSDWCEVVDDLNTRLHS</sequence>
<dbReference type="InterPro" id="IPR021250">
    <property type="entry name" value="DUF2789"/>
</dbReference>
<organism evidence="1 2">
    <name type="scientific">Amphritea atlantica</name>
    <dbReference type="NCBI Taxonomy" id="355243"/>
    <lineage>
        <taxon>Bacteria</taxon>
        <taxon>Pseudomonadati</taxon>
        <taxon>Pseudomonadota</taxon>
        <taxon>Gammaproteobacteria</taxon>
        <taxon>Oceanospirillales</taxon>
        <taxon>Oceanospirillaceae</taxon>
        <taxon>Amphritea</taxon>
    </lineage>
</organism>
<dbReference type="STRING" id="355243.SAMN03080615_03532"/>
<dbReference type="EMBL" id="FOGB01000013">
    <property type="protein sequence ID" value="SEQ99150.1"/>
    <property type="molecule type" value="Genomic_DNA"/>
</dbReference>
<gene>
    <name evidence="1" type="ORF">SAMN03080615_03532</name>
</gene>
<keyword evidence="2" id="KW-1185">Reference proteome</keyword>
<evidence type="ECO:0008006" key="3">
    <source>
        <dbReference type="Google" id="ProtNLM"/>
    </source>
</evidence>
<protein>
    <recommendedName>
        <fullName evidence="3">DUF2789 domain-containing protein</fullName>
    </recommendedName>
</protein>
<evidence type="ECO:0000313" key="1">
    <source>
        <dbReference type="EMBL" id="SEQ99150.1"/>
    </source>
</evidence>
<dbReference type="Proteomes" id="UP000198749">
    <property type="component" value="Unassembled WGS sequence"/>
</dbReference>
<dbReference type="Pfam" id="PF10982">
    <property type="entry name" value="DUF2789"/>
    <property type="match status" value="1"/>
</dbReference>
<name>A0A1H9KJ17_9GAMM</name>
<dbReference type="RefSeq" id="WP_091360819.1">
    <property type="nucleotide sequence ID" value="NZ_AP025284.1"/>
</dbReference>
<evidence type="ECO:0000313" key="2">
    <source>
        <dbReference type="Proteomes" id="UP000198749"/>
    </source>
</evidence>
<reference evidence="2" key="1">
    <citation type="submission" date="2016-10" db="EMBL/GenBank/DDBJ databases">
        <authorList>
            <person name="Varghese N."/>
            <person name="Submissions S."/>
        </authorList>
    </citation>
    <scope>NUCLEOTIDE SEQUENCE [LARGE SCALE GENOMIC DNA]</scope>
    <source>
        <strain evidence="2">DSM 18887</strain>
    </source>
</reference>
<dbReference type="Gene3D" id="1.10.10.1130">
    <property type="entry name" value="Uncharacterised protein PF10982, DUF2789"/>
    <property type="match status" value="1"/>
</dbReference>